<evidence type="ECO:0000313" key="3">
    <source>
        <dbReference type="EMBL" id="WHI59387.1"/>
    </source>
</evidence>
<evidence type="ECO:0000313" key="4">
    <source>
        <dbReference type="Proteomes" id="UP000770161"/>
    </source>
</evidence>
<proteinExistence type="predicted"/>
<protein>
    <submittedName>
        <fullName evidence="3">Uncharacterized protein</fullName>
    </submittedName>
</protein>
<keyword evidence="1" id="KW-0472">Membrane</keyword>
<evidence type="ECO:0000313" key="5">
    <source>
        <dbReference type="Proteomes" id="UP001223261"/>
    </source>
</evidence>
<feature type="transmembrane region" description="Helical" evidence="1">
    <location>
        <begin position="56"/>
        <end position="79"/>
    </location>
</feature>
<organism evidence="3 5">
    <name type="scientific">Mammaliicoccus lentus</name>
    <name type="common">Staphylococcus lentus</name>
    <dbReference type="NCBI Taxonomy" id="42858"/>
    <lineage>
        <taxon>Bacteria</taxon>
        <taxon>Bacillati</taxon>
        <taxon>Bacillota</taxon>
        <taxon>Bacilli</taxon>
        <taxon>Bacillales</taxon>
        <taxon>Staphylococcaceae</taxon>
        <taxon>Mammaliicoccus</taxon>
    </lineage>
</organism>
<feature type="transmembrane region" description="Helical" evidence="1">
    <location>
        <begin position="30"/>
        <end position="49"/>
    </location>
</feature>
<accession>A0AAP1WN03</accession>
<dbReference type="EMBL" id="CP118848">
    <property type="protein sequence ID" value="WHI59387.1"/>
    <property type="molecule type" value="Genomic_DNA"/>
</dbReference>
<keyword evidence="1" id="KW-1133">Transmembrane helix</keyword>
<keyword evidence="1" id="KW-0812">Transmembrane</keyword>
<reference evidence="3" key="2">
    <citation type="journal article" date="2023" name="Antibiotics">
        <title>Prevalence and Molecular Characterization of Methicillin-Resistant Staphylococci (MRS) and Mammaliicocci (MRM) in Dromedary Camels from Algeria: First Detection of SCCmec-mecC Hybrid in Methicillin-Resistant Mammaliicoccus lentus.</title>
        <authorList>
            <person name="Belhout C."/>
            <person name="Boyen F."/>
            <person name="Vereecke N."/>
            <person name="Theuns S."/>
            <person name="Taibi N."/>
            <person name="Stegger M."/>
            <person name="de la Fe-Rodriguez P.Y."/>
            <person name="Bouayad L."/>
            <person name="Elgroud R."/>
            <person name="Butaye P."/>
        </authorList>
    </citation>
    <scope>NUCLEOTIDE SEQUENCE</scope>
    <source>
        <strain evidence="3">7048</strain>
    </source>
</reference>
<sequence>MRQLLLVLFIILNTIMIVTSLNVDIEINFLSYRVILVAFSFLLSIVFILENANKSTLTLAILSALVALGHLSIIIQNVYLNVYSN</sequence>
<dbReference type="Proteomes" id="UP001223261">
    <property type="component" value="Chromosome"/>
</dbReference>
<dbReference type="Proteomes" id="UP000770161">
    <property type="component" value="Unassembled WGS sequence"/>
</dbReference>
<gene>
    <name evidence="2" type="ORF">KQ656_04200</name>
    <name evidence="3" type="ORF">PYH69_11760</name>
</gene>
<dbReference type="GeneID" id="99675885"/>
<evidence type="ECO:0000313" key="2">
    <source>
        <dbReference type="EMBL" id="MBU6113145.1"/>
    </source>
</evidence>
<dbReference type="EMBL" id="JAHLZN010000004">
    <property type="protein sequence ID" value="MBU6113145.1"/>
    <property type="molecule type" value="Genomic_DNA"/>
</dbReference>
<keyword evidence="4" id="KW-1185">Reference proteome</keyword>
<name>A0AAP1WN03_MAMLE</name>
<reference evidence="2 4" key="1">
    <citation type="submission" date="2021-06" db="EMBL/GenBank/DDBJ databases">
        <title>Staphylococcus lentus K169 genome sequencing.</title>
        <authorList>
            <person name="Sundareshan S."/>
            <person name="Akhila D.S."/>
            <person name="Prachi D."/>
            <person name="Sivakumar R."/>
            <person name="Rajendhran J."/>
            <person name="Isloor S."/>
            <person name="Hegde N.R."/>
        </authorList>
    </citation>
    <scope>NUCLEOTIDE SEQUENCE [LARGE SCALE GENOMIC DNA]</scope>
    <source>
        <strain evidence="2 4">K169</strain>
    </source>
</reference>
<dbReference type="AlphaFoldDB" id="A0AAP1WN03"/>
<evidence type="ECO:0000256" key="1">
    <source>
        <dbReference type="SAM" id="Phobius"/>
    </source>
</evidence>
<dbReference type="RefSeq" id="WP_016998785.1">
    <property type="nucleotide sequence ID" value="NZ_CABIVY010000009.1"/>
</dbReference>